<reference evidence="7" key="1">
    <citation type="journal article" date="2019" name="Int. J. Syst. Evol. Microbiol.">
        <title>The Global Catalogue of Microorganisms (GCM) 10K type strain sequencing project: providing services to taxonomists for standard genome sequencing and annotation.</title>
        <authorList>
            <consortium name="The Broad Institute Genomics Platform"/>
            <consortium name="The Broad Institute Genome Sequencing Center for Infectious Disease"/>
            <person name="Wu L."/>
            <person name="Ma J."/>
        </authorList>
    </citation>
    <scope>NUCLEOTIDE SEQUENCE [LARGE SCALE GENOMIC DNA]</scope>
    <source>
        <strain evidence="7">JCM 3369</strain>
    </source>
</reference>
<organism evidence="6 7">
    <name type="scientific">Georgenia faecalis</name>
    <dbReference type="NCBI Taxonomy" id="2483799"/>
    <lineage>
        <taxon>Bacteria</taxon>
        <taxon>Bacillati</taxon>
        <taxon>Actinomycetota</taxon>
        <taxon>Actinomycetes</taxon>
        <taxon>Micrococcales</taxon>
        <taxon>Bogoriellaceae</taxon>
        <taxon>Georgenia</taxon>
    </lineage>
</organism>
<proteinExistence type="inferred from homology"/>
<evidence type="ECO:0000256" key="3">
    <source>
        <dbReference type="ARBA" id="ARBA00023027"/>
    </source>
</evidence>
<dbReference type="CDD" id="cd08946">
    <property type="entry name" value="SDR_e"/>
    <property type="match status" value="1"/>
</dbReference>
<feature type="region of interest" description="Disordered" evidence="4">
    <location>
        <begin position="1"/>
        <end position="23"/>
    </location>
</feature>
<evidence type="ECO:0000313" key="6">
    <source>
        <dbReference type="EMBL" id="MFC4553756.1"/>
    </source>
</evidence>
<dbReference type="InterPro" id="IPR001509">
    <property type="entry name" value="Epimerase_deHydtase"/>
</dbReference>
<dbReference type="SUPFAM" id="SSF51735">
    <property type="entry name" value="NAD(P)-binding Rossmann-fold domains"/>
    <property type="match status" value="1"/>
</dbReference>
<name>A0ABV9D531_9MICO</name>
<dbReference type="InterPro" id="IPR036291">
    <property type="entry name" value="NAD(P)-bd_dom_sf"/>
</dbReference>
<accession>A0ABV9D531</accession>
<dbReference type="PANTHER" id="PTHR43103:SF5">
    <property type="entry name" value="4-EPIMERASE, PUTATIVE (AFU_ORTHOLOGUE AFUA_7G00360)-RELATED"/>
    <property type="match status" value="1"/>
</dbReference>
<dbReference type="RefSeq" id="WP_122825361.1">
    <property type="nucleotide sequence ID" value="NZ_CP033325.1"/>
</dbReference>
<sequence>MSQNGQGARDARDPQGAGRPTVVVTGGAGHIGTYLRTVDGGLAAHGWQLHLVDATPADDLAPGERFTAVDLTTPEADACLEAAMAGADAVVHLAAIPSEDDFWAIRQANIDGTFRVFDAARRAGVRRLVFASSNHAVGFYPAGDPAPVGGPVRPDGYYGLSKAFGEALGSLYADKYGLEVVSLRIGACFGRPGDERGLAIWLSPGDAVRLVAAALSGPVDGHTVVYGISANTRAWWDLDAARALGYDPQDDSEVYADQAGPAAEPAGLVGGPFALEHHPA</sequence>
<comment type="similarity">
    <text evidence="1">Belongs to the NAD(P)-dependent epimerase/dehydratase family.</text>
</comment>
<evidence type="ECO:0000256" key="2">
    <source>
        <dbReference type="ARBA" id="ARBA00023002"/>
    </source>
</evidence>
<keyword evidence="7" id="KW-1185">Reference proteome</keyword>
<dbReference type="Gene3D" id="3.40.50.720">
    <property type="entry name" value="NAD(P)-binding Rossmann-like Domain"/>
    <property type="match status" value="1"/>
</dbReference>
<evidence type="ECO:0000259" key="5">
    <source>
        <dbReference type="Pfam" id="PF01370"/>
    </source>
</evidence>
<keyword evidence="2" id="KW-0560">Oxidoreductase</keyword>
<evidence type="ECO:0000256" key="4">
    <source>
        <dbReference type="SAM" id="MobiDB-lite"/>
    </source>
</evidence>
<feature type="domain" description="NAD-dependent epimerase/dehydratase" evidence="5">
    <location>
        <begin position="22"/>
        <end position="192"/>
    </location>
</feature>
<dbReference type="Pfam" id="PF01370">
    <property type="entry name" value="Epimerase"/>
    <property type="match status" value="1"/>
</dbReference>
<evidence type="ECO:0000256" key="1">
    <source>
        <dbReference type="ARBA" id="ARBA00007637"/>
    </source>
</evidence>
<keyword evidence="3" id="KW-0520">NAD</keyword>
<comment type="caution">
    <text evidence="6">The sequence shown here is derived from an EMBL/GenBank/DDBJ whole genome shotgun (WGS) entry which is preliminary data.</text>
</comment>
<dbReference type="PANTHER" id="PTHR43103">
    <property type="entry name" value="NUCLEOSIDE-DIPHOSPHATE-SUGAR EPIMERASE"/>
    <property type="match status" value="1"/>
</dbReference>
<protein>
    <submittedName>
        <fullName evidence="6">NAD-dependent epimerase/dehydratase family protein</fullName>
    </submittedName>
</protein>
<evidence type="ECO:0000313" key="7">
    <source>
        <dbReference type="Proteomes" id="UP001595955"/>
    </source>
</evidence>
<dbReference type="Proteomes" id="UP001595955">
    <property type="component" value="Unassembled WGS sequence"/>
</dbReference>
<gene>
    <name evidence="6" type="ORF">ACFO3F_00715</name>
</gene>
<dbReference type="EMBL" id="JBHSGF010000001">
    <property type="protein sequence ID" value="MFC4553756.1"/>
    <property type="molecule type" value="Genomic_DNA"/>
</dbReference>